<evidence type="ECO:0000313" key="4">
    <source>
        <dbReference type="EMBL" id="NEN80450.1"/>
    </source>
</evidence>
<dbReference type="InterPro" id="IPR024344">
    <property type="entry name" value="MDMPI_metal-binding"/>
</dbReference>
<dbReference type="InterPro" id="IPR017517">
    <property type="entry name" value="Maleyloyr_isom"/>
</dbReference>
<evidence type="ECO:0000256" key="1">
    <source>
        <dbReference type="SAM" id="MobiDB-lite"/>
    </source>
</evidence>
<keyword evidence="5" id="KW-1185">Reference proteome</keyword>
<dbReference type="EMBL" id="JAAGXA010000020">
    <property type="protein sequence ID" value="NEN80450.1"/>
    <property type="molecule type" value="Genomic_DNA"/>
</dbReference>
<dbReference type="RefSeq" id="WP_163774337.1">
    <property type="nucleotide sequence ID" value="NZ_JAAGXA010000020.1"/>
</dbReference>
<reference evidence="4 5" key="1">
    <citation type="journal article" date="2014" name="Int. J. Syst. Evol. Microbiol.">
        <title>Nocardioides zeae sp. nov., isolated from the stem of Zea mays.</title>
        <authorList>
            <person name="Glaeser S.P."/>
            <person name="McInroy J.A."/>
            <person name="Busse H.J."/>
            <person name="Kampfer P."/>
        </authorList>
    </citation>
    <scope>NUCLEOTIDE SEQUENCE [LARGE SCALE GENOMIC DNA]</scope>
    <source>
        <strain evidence="4 5">JCM 30728</strain>
    </source>
</reference>
<evidence type="ECO:0000259" key="2">
    <source>
        <dbReference type="Pfam" id="PF11716"/>
    </source>
</evidence>
<accession>A0A6P0HQB1</accession>
<proteinExistence type="predicted"/>
<dbReference type="Proteomes" id="UP000468687">
    <property type="component" value="Unassembled WGS sequence"/>
</dbReference>
<name>A0A6P0HQB1_9ACTN</name>
<feature type="region of interest" description="Disordered" evidence="1">
    <location>
        <begin position="257"/>
        <end position="283"/>
    </location>
</feature>
<reference evidence="4" key="2">
    <citation type="submission" date="2020-02" db="EMBL/GenBank/DDBJ databases">
        <authorList>
            <person name="Li X.-J."/>
            <person name="Wang C.-M."/>
        </authorList>
    </citation>
    <scope>NUCLEOTIDE SEQUENCE</scope>
    <source>
        <strain evidence="4">JCM 30728</strain>
    </source>
</reference>
<sequence length="283" mass="30420">MSTPAAVVAGLVEDLRAERDALLALLREQPAHVWSLPTPAAGWSVHDEMAHLAFFDGVTRTCIADPPAFVRFRDEEMGDLQRYVDGVGPQHAHLSGTEVLDWWERESEGLLVAAAAADPSTRVPWFGPSMSLASKLTARIMETWAHGQDVVDALGARREPTDRLRHVARIGVLAFPNSYRTRGLAVPDVPVRVDLEAPDGARWSWGDPTAVQVVRGPAEDFCLVVTQRRHVADTALETEGDVAAEWMTVAQAFAGPPGAGREPGQFPGAARLPASAVATTGDA</sequence>
<dbReference type="Pfam" id="PF11716">
    <property type="entry name" value="MDMPI_N"/>
    <property type="match status" value="1"/>
</dbReference>
<feature type="domain" description="Mycothiol-dependent maleylpyruvate isomerase metal-binding" evidence="2">
    <location>
        <begin position="15"/>
        <end position="150"/>
    </location>
</feature>
<dbReference type="Proteomes" id="UP001239215">
    <property type="component" value="Unassembled WGS sequence"/>
</dbReference>
<dbReference type="InterPro" id="IPR017518">
    <property type="entry name" value="CHP03084"/>
</dbReference>
<dbReference type="GO" id="GO:0046872">
    <property type="term" value="F:metal ion binding"/>
    <property type="evidence" value="ECO:0007669"/>
    <property type="project" value="InterPro"/>
</dbReference>
<evidence type="ECO:0000313" key="5">
    <source>
        <dbReference type="Proteomes" id="UP000468687"/>
    </source>
</evidence>
<organism evidence="4 5">
    <name type="scientific">Nocardioides zeae</name>
    <dbReference type="NCBI Taxonomy" id="1457234"/>
    <lineage>
        <taxon>Bacteria</taxon>
        <taxon>Bacillati</taxon>
        <taxon>Actinomycetota</taxon>
        <taxon>Actinomycetes</taxon>
        <taxon>Propionibacteriales</taxon>
        <taxon>Nocardioidaceae</taxon>
        <taxon>Nocardioides</taxon>
    </lineage>
</organism>
<dbReference type="AlphaFoldDB" id="A0A6P0HQB1"/>
<dbReference type="EMBL" id="JAUTAN010000001">
    <property type="protein sequence ID" value="MDQ1105393.1"/>
    <property type="molecule type" value="Genomic_DNA"/>
</dbReference>
<evidence type="ECO:0000313" key="3">
    <source>
        <dbReference type="EMBL" id="MDQ1105393.1"/>
    </source>
</evidence>
<comment type="caution">
    <text evidence="4">The sequence shown here is derived from an EMBL/GenBank/DDBJ whole genome shotgun (WGS) entry which is preliminary data.</text>
</comment>
<protein>
    <submittedName>
        <fullName evidence="4">TIGR03084 family protein</fullName>
    </submittedName>
    <submittedName>
        <fullName evidence="3">Uncharacterized protein (TIGR03084 family)</fullName>
    </submittedName>
</protein>
<dbReference type="NCBIfam" id="TIGR03084">
    <property type="entry name" value="TIGR03084 family metal-binding protein"/>
    <property type="match status" value="1"/>
</dbReference>
<dbReference type="InterPro" id="IPR034660">
    <property type="entry name" value="DinB/YfiT-like"/>
</dbReference>
<reference evidence="3" key="3">
    <citation type="submission" date="2023-07" db="EMBL/GenBank/DDBJ databases">
        <title>Functional and genomic diversity of the sorghum phyllosphere microbiome.</title>
        <authorList>
            <person name="Shade A."/>
        </authorList>
    </citation>
    <scope>NUCLEOTIDE SEQUENCE</scope>
    <source>
        <strain evidence="3">SORGH_AS_1067</strain>
    </source>
</reference>
<dbReference type="Gene3D" id="1.20.120.450">
    <property type="entry name" value="dinb family like domain"/>
    <property type="match status" value="1"/>
</dbReference>
<gene>
    <name evidence="4" type="ORF">G3T38_19550</name>
    <name evidence="3" type="ORF">QE405_002677</name>
</gene>
<dbReference type="SUPFAM" id="SSF109854">
    <property type="entry name" value="DinB/YfiT-like putative metalloenzymes"/>
    <property type="match status" value="1"/>
</dbReference>
<dbReference type="NCBIfam" id="TIGR03083">
    <property type="entry name" value="maleylpyruvate isomerase family mycothiol-dependent enzyme"/>
    <property type="match status" value="1"/>
</dbReference>